<keyword evidence="2" id="KW-1185">Reference proteome</keyword>
<organism evidence="1 2">
    <name type="scientific">Zosterops borbonicus</name>
    <dbReference type="NCBI Taxonomy" id="364589"/>
    <lineage>
        <taxon>Eukaryota</taxon>
        <taxon>Metazoa</taxon>
        <taxon>Chordata</taxon>
        <taxon>Craniata</taxon>
        <taxon>Vertebrata</taxon>
        <taxon>Euteleostomi</taxon>
        <taxon>Archelosauria</taxon>
        <taxon>Archosauria</taxon>
        <taxon>Dinosauria</taxon>
        <taxon>Saurischia</taxon>
        <taxon>Theropoda</taxon>
        <taxon>Coelurosauria</taxon>
        <taxon>Aves</taxon>
        <taxon>Neognathae</taxon>
        <taxon>Neoaves</taxon>
        <taxon>Telluraves</taxon>
        <taxon>Australaves</taxon>
        <taxon>Passeriformes</taxon>
        <taxon>Sylvioidea</taxon>
        <taxon>Zosteropidae</taxon>
        <taxon>Zosterops</taxon>
    </lineage>
</organism>
<evidence type="ECO:0000313" key="2">
    <source>
        <dbReference type="Proteomes" id="UP000796761"/>
    </source>
</evidence>
<dbReference type="Proteomes" id="UP000796761">
    <property type="component" value="Unassembled WGS sequence"/>
</dbReference>
<accession>A0A8K1GK56</accession>
<reference evidence="1" key="1">
    <citation type="submission" date="2019-04" db="EMBL/GenBank/DDBJ databases">
        <title>Genome assembly of Zosterops borbonicus 15179.</title>
        <authorList>
            <person name="Leroy T."/>
            <person name="Anselmetti Y."/>
            <person name="Tilak M.-K."/>
            <person name="Nabholz B."/>
        </authorList>
    </citation>
    <scope>NUCLEOTIDE SEQUENCE</scope>
    <source>
        <strain evidence="1">HGM_15179</strain>
        <tissue evidence="1">Muscle</tissue>
    </source>
</reference>
<dbReference type="OrthoDB" id="10654948at2759"/>
<sequence>MSCVTLAEVYLLGGYLLGGLPISRRPSGLSGGVIAKSNMLEKALSSWWCDYLTTTALQSENFGGGSLAVKQKICGSTVVLQEGIKKCGPRSGEATPGVLVPVLDSPVQERLQQRAMNMKVVVHLSYEEMLREL</sequence>
<comment type="caution">
    <text evidence="1">The sequence shown here is derived from an EMBL/GenBank/DDBJ whole genome shotgun (WGS) entry which is preliminary data.</text>
</comment>
<dbReference type="AlphaFoldDB" id="A0A8K1GK56"/>
<gene>
    <name evidence="1" type="ORF">HGM15179_006623</name>
</gene>
<name>A0A8K1GK56_9PASS</name>
<proteinExistence type="predicted"/>
<dbReference type="EMBL" id="SWJQ01000147">
    <property type="protein sequence ID" value="TRZ20489.1"/>
    <property type="molecule type" value="Genomic_DNA"/>
</dbReference>
<evidence type="ECO:0000313" key="1">
    <source>
        <dbReference type="EMBL" id="TRZ20489.1"/>
    </source>
</evidence>
<protein>
    <submittedName>
        <fullName evidence="1">Uncharacterized protein</fullName>
    </submittedName>
</protein>